<dbReference type="FunCoup" id="G8ZTS4">
    <property type="interactions" value="42"/>
</dbReference>
<evidence type="ECO:0000256" key="1">
    <source>
        <dbReference type="ARBA" id="ARBA00004370"/>
    </source>
</evidence>
<dbReference type="STRING" id="1076872.G8ZTS4"/>
<feature type="domain" description="Cysteine-rich transmembrane" evidence="5">
    <location>
        <begin position="87"/>
        <end position="120"/>
    </location>
</feature>
<comment type="subcellular location">
    <subcellularLocation>
        <location evidence="1">Membrane</location>
    </subcellularLocation>
</comment>
<dbReference type="InterPro" id="IPR043240">
    <property type="entry name" value="CYSTM1-like"/>
</dbReference>
<protein>
    <recommendedName>
        <fullName evidence="5">Cysteine-rich transmembrane domain-containing protein</fullName>
    </recommendedName>
</protein>
<dbReference type="InParanoid" id="G8ZTS4"/>
<dbReference type="GO" id="GO:0005886">
    <property type="term" value="C:plasma membrane"/>
    <property type="evidence" value="ECO:0007669"/>
    <property type="project" value="EnsemblFungi"/>
</dbReference>
<sequence length="120" mass="13849">MSAKEYYSQSETKETYNRPNIPPPGHGKTAGAPNGQYVETQNERGFFSGNQQQPQYYQQQQYQQQQYPPQQYPQYYQQGPPQHQQQPIYVQQQPPKSGNQDCLTACLAAMCICCTLDMLF</sequence>
<dbReference type="EMBL" id="HE616745">
    <property type="protein sequence ID" value="CCE92018.1"/>
    <property type="molecule type" value="Genomic_DNA"/>
</dbReference>
<dbReference type="PANTHER" id="PTHR47564:SF1">
    <property type="entry name" value="CYSTEINE-RICH AND TRANSMEMBRANE DOMAIN-CONTAINING PROTEIN 1"/>
    <property type="match status" value="1"/>
</dbReference>
<comment type="similarity">
    <text evidence="2">Belongs to the CYSTM1 family.</text>
</comment>
<feature type="compositionally biased region" description="Low complexity" evidence="4">
    <location>
        <begin position="51"/>
        <end position="95"/>
    </location>
</feature>
<dbReference type="RefSeq" id="XP_003681229.1">
    <property type="nucleotide sequence ID" value="XM_003681181.1"/>
</dbReference>
<dbReference type="InterPro" id="IPR028144">
    <property type="entry name" value="CYSTM_dom"/>
</dbReference>
<dbReference type="AlphaFoldDB" id="G8ZTS4"/>
<dbReference type="Pfam" id="PF12734">
    <property type="entry name" value="CYSTM"/>
    <property type="match status" value="1"/>
</dbReference>
<dbReference type="PANTHER" id="PTHR47564">
    <property type="entry name" value="CYSTEINE-RICH AND TRANSMEMBRANE DOMAIN-CONTAINING PROTEIN 1"/>
    <property type="match status" value="1"/>
</dbReference>
<evidence type="ECO:0000256" key="2">
    <source>
        <dbReference type="ARBA" id="ARBA00009444"/>
    </source>
</evidence>
<keyword evidence="7" id="KW-1185">Reference proteome</keyword>
<reference evidence="6 7" key="1">
    <citation type="journal article" date="2011" name="Proc. Natl. Acad. Sci. U.S.A.">
        <title>Evolutionary erosion of yeast sex chromosomes by mating-type switching accidents.</title>
        <authorList>
            <person name="Gordon J.L."/>
            <person name="Armisen D."/>
            <person name="Proux-Wera E."/>
            <person name="Oheigeartaigh S.S."/>
            <person name="Byrne K.P."/>
            <person name="Wolfe K.H."/>
        </authorList>
    </citation>
    <scope>NUCLEOTIDE SEQUENCE [LARGE SCALE GENOMIC DNA]</scope>
    <source>
        <strain evidence="7">ATCC 10662 / CBS 1146 / NBRC 0425 / NCYC 2629 / NRRL Y-866</strain>
    </source>
</reference>
<evidence type="ECO:0000259" key="5">
    <source>
        <dbReference type="Pfam" id="PF12734"/>
    </source>
</evidence>
<dbReference type="HOGENOM" id="CLU_162803_0_0_1"/>
<dbReference type="eggNOG" id="ENOG502S7AZ">
    <property type="taxonomic scope" value="Eukaryota"/>
</dbReference>
<accession>G8ZTS4</accession>
<feature type="region of interest" description="Disordered" evidence="4">
    <location>
        <begin position="1"/>
        <end position="99"/>
    </location>
</feature>
<evidence type="ECO:0000313" key="7">
    <source>
        <dbReference type="Proteomes" id="UP000005627"/>
    </source>
</evidence>
<organism evidence="6 7">
    <name type="scientific">Torulaspora delbrueckii</name>
    <name type="common">Yeast</name>
    <name type="synonym">Candida colliculosa</name>
    <dbReference type="NCBI Taxonomy" id="4950"/>
    <lineage>
        <taxon>Eukaryota</taxon>
        <taxon>Fungi</taxon>
        <taxon>Dikarya</taxon>
        <taxon>Ascomycota</taxon>
        <taxon>Saccharomycotina</taxon>
        <taxon>Saccharomycetes</taxon>
        <taxon>Saccharomycetales</taxon>
        <taxon>Saccharomycetaceae</taxon>
        <taxon>Torulaspora</taxon>
    </lineage>
</organism>
<dbReference type="GeneID" id="11502452"/>
<proteinExistence type="inferred from homology"/>
<dbReference type="Proteomes" id="UP000005627">
    <property type="component" value="Chromosome 4"/>
</dbReference>
<gene>
    <name evidence="6" type="primary">TDEL0D04340</name>
    <name evidence="6" type="ORF">TDEL_0D04340</name>
</gene>
<keyword evidence="3" id="KW-0472">Membrane</keyword>
<evidence type="ECO:0000313" key="6">
    <source>
        <dbReference type="EMBL" id="CCE92018.1"/>
    </source>
</evidence>
<name>G8ZTS4_TORDE</name>
<dbReference type="OrthoDB" id="4070540at2759"/>
<evidence type="ECO:0000256" key="4">
    <source>
        <dbReference type="SAM" id="MobiDB-lite"/>
    </source>
</evidence>
<evidence type="ECO:0000256" key="3">
    <source>
        <dbReference type="ARBA" id="ARBA00023136"/>
    </source>
</evidence>
<dbReference type="KEGG" id="tdl:TDEL_0D04340"/>